<accession>A0A6I2QZ33</accession>
<name>A0A6I2QZ33_FLAPL</name>
<protein>
    <submittedName>
        <fullName evidence="1">Uncharacterized protein</fullName>
    </submittedName>
</protein>
<gene>
    <name evidence="1" type="ORF">GKE97_01540</name>
</gene>
<dbReference type="AlphaFoldDB" id="A0A6I2QZ33"/>
<evidence type="ECO:0000313" key="1">
    <source>
        <dbReference type="EMBL" id="MSB18196.1"/>
    </source>
</evidence>
<comment type="caution">
    <text evidence="1">The sequence shown here is derived from an EMBL/GenBank/DDBJ whole genome shotgun (WGS) entry which is preliminary data.</text>
</comment>
<proteinExistence type="predicted"/>
<reference evidence="1 2" key="1">
    <citation type="journal article" date="2019" name="Nat. Med.">
        <title>A library of human gut bacterial isolates paired with longitudinal multiomics data enables mechanistic microbiome research.</title>
        <authorList>
            <person name="Poyet M."/>
            <person name="Groussin M."/>
            <person name="Gibbons S.M."/>
            <person name="Avila-Pacheco J."/>
            <person name="Jiang X."/>
            <person name="Kearney S.M."/>
            <person name="Perrotta A.R."/>
            <person name="Berdy B."/>
            <person name="Zhao S."/>
            <person name="Lieberman T.D."/>
            <person name="Swanson P.K."/>
            <person name="Smith M."/>
            <person name="Roesemann S."/>
            <person name="Alexander J.E."/>
            <person name="Rich S.A."/>
            <person name="Livny J."/>
            <person name="Vlamakis H."/>
            <person name="Clish C."/>
            <person name="Bullock K."/>
            <person name="Deik A."/>
            <person name="Scott J."/>
            <person name="Pierce K.A."/>
            <person name="Xavier R.J."/>
            <person name="Alm E.J."/>
        </authorList>
    </citation>
    <scope>NUCLEOTIDE SEQUENCE [LARGE SCALE GENOMIC DNA]</scope>
    <source>
        <strain evidence="1 2">BIOML-A2</strain>
    </source>
</reference>
<dbReference type="Proteomes" id="UP000434475">
    <property type="component" value="Unassembled WGS sequence"/>
</dbReference>
<organism evidence="1 2">
    <name type="scientific">Flavonifractor plautii</name>
    <name type="common">Fusobacterium plautii</name>
    <dbReference type="NCBI Taxonomy" id="292800"/>
    <lineage>
        <taxon>Bacteria</taxon>
        <taxon>Bacillati</taxon>
        <taxon>Bacillota</taxon>
        <taxon>Clostridia</taxon>
        <taxon>Eubacteriales</taxon>
        <taxon>Oscillospiraceae</taxon>
        <taxon>Flavonifractor</taxon>
    </lineage>
</organism>
<dbReference type="EMBL" id="WKPR01000002">
    <property type="protein sequence ID" value="MSB18196.1"/>
    <property type="molecule type" value="Genomic_DNA"/>
</dbReference>
<sequence length="365" mass="41543">MDKPCSCKAMYRHDWSSIHEHCKRYFIPVGWGYCETPKHGIRPSLILQGRCKACGGSIEMGYPVPAACEDDGERYHFLFRQLQTWRPYANLSENVLPAAAERLAWYEEQEERTTDGWAQLLLDLLPEAEAPYARLWLSGYRKRQEEQWRGAWPIGSVARFKQEAPIHVTPYIGYGQGRDITARPMQEMKVVNVHACPEGVIYSGLIKVERETFYIEEVKDALLYSQEEWEALLPELEAEPSPLLFRSSFKAQLPPQPVERYYVLAEECGFFGEKKELHLLAASASVDLLKDQISREIARLTTADLLPVGAAFMPLEVESPESEDYSYRYIEIGGSLTYYISPVPVLAMEAISPREQGLGAQGHIS</sequence>
<dbReference type="RefSeq" id="WP_172697094.1">
    <property type="nucleotide sequence ID" value="NZ_WKPR01000002.1"/>
</dbReference>
<evidence type="ECO:0000313" key="2">
    <source>
        <dbReference type="Proteomes" id="UP000434475"/>
    </source>
</evidence>